<evidence type="ECO:0000313" key="2">
    <source>
        <dbReference type="EMBL" id="MED6268826.1"/>
    </source>
</evidence>
<feature type="compositionally biased region" description="Low complexity" evidence="1">
    <location>
        <begin position="38"/>
        <end position="52"/>
    </location>
</feature>
<sequence length="209" mass="22600">MVTPEELQRSTALDVEEGAQNQTRTSAYISSPQMEGNSYSSVSSSPVSPSSPTLEERRKPGTLFIWQERERLQQQREKASLFKSSTKSGSHVASPPQTGSSSCGGSPENGNAQTGLHQRCASADQMSTGSPSVLLHRSSSRTDVPSSPKASSPPGQAQKPNSFLFRTSSRSNVKPTGNIFTLGDSGRSESRTTLRSPKEERRDITQLRK</sequence>
<keyword evidence="3" id="KW-1185">Reference proteome</keyword>
<feature type="region of interest" description="Disordered" evidence="1">
    <location>
        <begin position="1"/>
        <end position="209"/>
    </location>
</feature>
<dbReference type="EMBL" id="JAHUTJ010011400">
    <property type="protein sequence ID" value="MED6268826.1"/>
    <property type="molecule type" value="Genomic_DNA"/>
</dbReference>
<feature type="compositionally biased region" description="Polar residues" evidence="1">
    <location>
        <begin position="82"/>
        <end position="116"/>
    </location>
</feature>
<feature type="non-terminal residue" evidence="2">
    <location>
        <position position="209"/>
    </location>
</feature>
<evidence type="ECO:0000313" key="3">
    <source>
        <dbReference type="Proteomes" id="UP001352852"/>
    </source>
</evidence>
<feature type="compositionally biased region" description="Basic and acidic residues" evidence="1">
    <location>
        <begin position="67"/>
        <end position="80"/>
    </location>
</feature>
<protein>
    <submittedName>
        <fullName evidence="2">Uncharacterized protein</fullName>
    </submittedName>
</protein>
<feature type="compositionally biased region" description="Basic and acidic residues" evidence="1">
    <location>
        <begin position="186"/>
        <end position="209"/>
    </location>
</feature>
<organism evidence="2 3">
    <name type="scientific">Characodon lateralis</name>
    <dbReference type="NCBI Taxonomy" id="208331"/>
    <lineage>
        <taxon>Eukaryota</taxon>
        <taxon>Metazoa</taxon>
        <taxon>Chordata</taxon>
        <taxon>Craniata</taxon>
        <taxon>Vertebrata</taxon>
        <taxon>Euteleostomi</taxon>
        <taxon>Actinopterygii</taxon>
        <taxon>Neopterygii</taxon>
        <taxon>Teleostei</taxon>
        <taxon>Neoteleostei</taxon>
        <taxon>Acanthomorphata</taxon>
        <taxon>Ovalentaria</taxon>
        <taxon>Atherinomorphae</taxon>
        <taxon>Cyprinodontiformes</taxon>
        <taxon>Goodeidae</taxon>
        <taxon>Characodon</taxon>
    </lineage>
</organism>
<evidence type="ECO:0000256" key="1">
    <source>
        <dbReference type="SAM" id="MobiDB-lite"/>
    </source>
</evidence>
<reference evidence="2 3" key="1">
    <citation type="submission" date="2021-06" db="EMBL/GenBank/DDBJ databases">
        <authorList>
            <person name="Palmer J.M."/>
        </authorList>
    </citation>
    <scope>NUCLEOTIDE SEQUENCE [LARGE SCALE GENOMIC DNA]</scope>
    <source>
        <strain evidence="2 3">CL_MEX2019</strain>
        <tissue evidence="2">Muscle</tissue>
    </source>
</reference>
<proteinExistence type="predicted"/>
<comment type="caution">
    <text evidence="2">The sequence shown here is derived from an EMBL/GenBank/DDBJ whole genome shotgun (WGS) entry which is preliminary data.</text>
</comment>
<gene>
    <name evidence="2" type="ORF">CHARACLAT_026486</name>
</gene>
<accession>A0ABU7D1L7</accession>
<feature type="compositionally biased region" description="Polar residues" evidence="1">
    <location>
        <begin position="19"/>
        <end position="37"/>
    </location>
</feature>
<feature type="compositionally biased region" description="Polar residues" evidence="1">
    <location>
        <begin position="141"/>
        <end position="179"/>
    </location>
</feature>
<name>A0ABU7D1L7_9TELE</name>
<dbReference type="Proteomes" id="UP001352852">
    <property type="component" value="Unassembled WGS sequence"/>
</dbReference>